<reference evidence="3" key="1">
    <citation type="journal article" date="2019" name="Int. J. Syst. Evol. Microbiol.">
        <title>The Global Catalogue of Microorganisms (GCM) 10K type strain sequencing project: providing services to taxonomists for standard genome sequencing and annotation.</title>
        <authorList>
            <consortium name="The Broad Institute Genomics Platform"/>
            <consortium name="The Broad Institute Genome Sequencing Center for Infectious Disease"/>
            <person name="Wu L."/>
            <person name="Ma J."/>
        </authorList>
    </citation>
    <scope>NUCLEOTIDE SEQUENCE [LARGE SCALE GENOMIC DNA]</scope>
    <source>
        <strain evidence="3">JCM 31486</strain>
    </source>
</reference>
<evidence type="ECO:0008006" key="4">
    <source>
        <dbReference type="Google" id="ProtNLM"/>
    </source>
</evidence>
<evidence type="ECO:0000313" key="3">
    <source>
        <dbReference type="Proteomes" id="UP001597045"/>
    </source>
</evidence>
<accession>A0ABW3M465</accession>
<feature type="chain" id="PRO_5046086722" description="Alpha/beta hydrolase" evidence="1">
    <location>
        <begin position="31"/>
        <end position="99"/>
    </location>
</feature>
<dbReference type="EMBL" id="JBHTIS010000311">
    <property type="protein sequence ID" value="MFD1045473.1"/>
    <property type="molecule type" value="Genomic_DNA"/>
</dbReference>
<evidence type="ECO:0000313" key="2">
    <source>
        <dbReference type="EMBL" id="MFD1045473.1"/>
    </source>
</evidence>
<protein>
    <recommendedName>
        <fullName evidence="4">Alpha/beta hydrolase</fullName>
    </recommendedName>
</protein>
<feature type="signal peptide" evidence="1">
    <location>
        <begin position="1"/>
        <end position="30"/>
    </location>
</feature>
<evidence type="ECO:0000256" key="1">
    <source>
        <dbReference type="SAM" id="SignalP"/>
    </source>
</evidence>
<sequence>MASVLTGRGVRAVVAVLCATLALPGVPVGAATATEAATPQLTWTDCEDGFQCATAEAPLDYDRPAGAKVELAVIKLPAPDPAKKIGTLFVNFGGPGGSG</sequence>
<dbReference type="Proteomes" id="UP001597045">
    <property type="component" value="Unassembled WGS sequence"/>
</dbReference>
<comment type="caution">
    <text evidence="2">The sequence shown here is derived from an EMBL/GenBank/DDBJ whole genome shotgun (WGS) entry which is preliminary data.</text>
</comment>
<keyword evidence="1" id="KW-0732">Signal</keyword>
<organism evidence="2 3">
    <name type="scientific">Kibdelosporangium lantanae</name>
    <dbReference type="NCBI Taxonomy" id="1497396"/>
    <lineage>
        <taxon>Bacteria</taxon>
        <taxon>Bacillati</taxon>
        <taxon>Actinomycetota</taxon>
        <taxon>Actinomycetes</taxon>
        <taxon>Pseudonocardiales</taxon>
        <taxon>Pseudonocardiaceae</taxon>
        <taxon>Kibdelosporangium</taxon>
    </lineage>
</organism>
<keyword evidence="3" id="KW-1185">Reference proteome</keyword>
<proteinExistence type="predicted"/>
<name>A0ABW3M465_9PSEU</name>
<gene>
    <name evidence="2" type="ORF">ACFQ1S_07680</name>
</gene>